<keyword evidence="3" id="KW-1185">Reference proteome</keyword>
<feature type="compositionally biased region" description="Pro residues" evidence="1">
    <location>
        <begin position="1"/>
        <end position="13"/>
    </location>
</feature>
<dbReference type="RefSeq" id="WP_014160292.1">
    <property type="nucleotide sequence ID" value="NC_016147.2"/>
</dbReference>
<organism evidence="2 3">
    <name type="scientific">Pseudoxanthomonas spadix (strain BD-a59)</name>
    <dbReference type="NCBI Taxonomy" id="1045855"/>
    <lineage>
        <taxon>Bacteria</taxon>
        <taxon>Pseudomonadati</taxon>
        <taxon>Pseudomonadota</taxon>
        <taxon>Gammaproteobacteria</taxon>
        <taxon>Lysobacterales</taxon>
        <taxon>Lysobacteraceae</taxon>
        <taxon>Pseudoxanthomonas</taxon>
    </lineage>
</organism>
<evidence type="ECO:0000256" key="1">
    <source>
        <dbReference type="SAM" id="MobiDB-lite"/>
    </source>
</evidence>
<dbReference type="HOGENOM" id="CLU_3139850_0_0_6"/>
<evidence type="ECO:0000313" key="2">
    <source>
        <dbReference type="EMBL" id="AER56116.1"/>
    </source>
</evidence>
<dbReference type="EMBL" id="CP003093">
    <property type="protein sequence ID" value="AER56116.1"/>
    <property type="molecule type" value="Genomic_DNA"/>
</dbReference>
<sequence>MPGLPIDPIPPSDMDPHAAEPMPAPSPARHDDQDQQEPQVDPGLHHRPL</sequence>
<reference evidence="2 3" key="1">
    <citation type="journal article" date="2012" name="J. Bacteriol.">
        <title>Complete Genome Sequence of the BTEX-Degrading Bacterium Pseudoxanthomonas spadix BD-a59.</title>
        <authorList>
            <person name="Lee S.H."/>
            <person name="Jin H.M."/>
            <person name="Lee H.J."/>
            <person name="Kim J.M."/>
            <person name="Jeon C.O."/>
        </authorList>
    </citation>
    <scope>NUCLEOTIDE SEQUENCE [LARGE SCALE GENOMIC DNA]</scope>
    <source>
        <strain evidence="2 3">BD-a59</strain>
    </source>
</reference>
<proteinExistence type="predicted"/>
<dbReference type="Proteomes" id="UP000005870">
    <property type="component" value="Chromosome"/>
</dbReference>
<protein>
    <submittedName>
        <fullName evidence="2">Uncharacterized protein</fullName>
    </submittedName>
</protein>
<accession>G7UT51</accession>
<feature type="region of interest" description="Disordered" evidence="1">
    <location>
        <begin position="1"/>
        <end position="49"/>
    </location>
</feature>
<dbReference type="KEGG" id="psd:DSC_07325"/>
<gene>
    <name evidence="2" type="ordered locus">DSC_07325</name>
</gene>
<dbReference type="AlphaFoldDB" id="G7UT51"/>
<evidence type="ECO:0000313" key="3">
    <source>
        <dbReference type="Proteomes" id="UP000005870"/>
    </source>
</evidence>
<name>G7UT51_PSEUP</name>
<dbReference type="STRING" id="1045855.DSC_07325"/>